<dbReference type="OrthoDB" id="1247465at2"/>
<feature type="signal peptide" evidence="1">
    <location>
        <begin position="1"/>
        <end position="19"/>
    </location>
</feature>
<dbReference type="PANTHER" id="PTHR34406">
    <property type="entry name" value="PROTEIN YCEI"/>
    <property type="match status" value="1"/>
</dbReference>
<dbReference type="InterPro" id="IPR036761">
    <property type="entry name" value="TTHA0802/YceI-like_sf"/>
</dbReference>
<dbReference type="SUPFAM" id="SSF101874">
    <property type="entry name" value="YceI-like"/>
    <property type="match status" value="1"/>
</dbReference>
<dbReference type="EMBL" id="DF970243">
    <property type="protein sequence ID" value="GAP67113.1"/>
    <property type="molecule type" value="Genomic_DNA"/>
</dbReference>
<dbReference type="AlphaFoldDB" id="A0A0K8QQF2"/>
<reference evidence="4" key="2">
    <citation type="submission" date="2015-08" db="EMBL/GenBank/DDBJ databases">
        <title>Complete DNA Sequence of Pseudomonas syringae pv. actinidiae, the Causal Agent of Kiwifruit Canker Disease.</title>
        <authorList>
            <person name="Rikkerink E.H.A."/>
            <person name="Fineran P.C."/>
        </authorList>
    </citation>
    <scope>NUCLEOTIDE SEQUENCE</scope>
    <source>
        <strain evidence="4">SkMP5</strain>
    </source>
</reference>
<dbReference type="Gene3D" id="2.40.128.110">
    <property type="entry name" value="Lipid/polyisoprenoid-binding, YceI-like"/>
    <property type="match status" value="1"/>
</dbReference>
<evidence type="ECO:0000259" key="2">
    <source>
        <dbReference type="SMART" id="SM00867"/>
    </source>
</evidence>
<keyword evidence="1" id="KW-0732">Signal</keyword>
<name>A0A0K8QQF2_9GAMM</name>
<gene>
    <name evidence="3" type="ORF">MBSD_1442</name>
    <name evidence="4" type="ORF">MBSD_n2429</name>
</gene>
<dbReference type="PANTHER" id="PTHR34406:SF1">
    <property type="entry name" value="PROTEIN YCEI"/>
    <property type="match status" value="1"/>
</dbReference>
<sequence length="185" mass="19475">MKRLVPLLAALAFALPAAAREWNVDMTRSTLGFTATYQGEAFDGRFERFGAKIAYDPADLAHAKFDVSVDLASADTQNAERDQMLPGADFFDVAKFPRARFVSTGFRRAADGTVLADGILTLRGVSRPLTLTVKFTPAAAGAALDVGASLRRLDFGVGGGDWADTSVIANAVTVKAHLALTPAGG</sequence>
<evidence type="ECO:0000313" key="5">
    <source>
        <dbReference type="Proteomes" id="UP000253740"/>
    </source>
</evidence>
<dbReference type="EMBL" id="DF952378">
    <property type="protein sequence ID" value="GAN44906.1"/>
    <property type="molecule type" value="Genomic_DNA"/>
</dbReference>
<dbReference type="HOGENOM" id="CLU_071003_5_1_6"/>
<evidence type="ECO:0000313" key="3">
    <source>
        <dbReference type="EMBL" id="GAN44906.1"/>
    </source>
</evidence>
<dbReference type="Proteomes" id="UP000253740">
    <property type="component" value="Unassembled WGS sequence"/>
</dbReference>
<dbReference type="SMART" id="SM00867">
    <property type="entry name" value="YceI"/>
    <property type="match status" value="1"/>
</dbReference>
<dbReference type="InterPro" id="IPR007372">
    <property type="entry name" value="Lipid/polyisoprenoid-bd_YceI"/>
</dbReference>
<keyword evidence="5" id="KW-1185">Reference proteome</keyword>
<accession>A0A0K8QQF2</accession>
<organism evidence="4">
    <name type="scientific">Mizugakiibacter sediminis</name>
    <dbReference type="NCBI Taxonomy" id="1475481"/>
    <lineage>
        <taxon>Bacteria</taxon>
        <taxon>Pseudomonadati</taxon>
        <taxon>Pseudomonadota</taxon>
        <taxon>Gammaproteobacteria</taxon>
        <taxon>Lysobacterales</taxon>
        <taxon>Rhodanobacteraceae</taxon>
        <taxon>Mizugakiibacter</taxon>
    </lineage>
</organism>
<evidence type="ECO:0000313" key="4">
    <source>
        <dbReference type="EMBL" id="GAP67113.1"/>
    </source>
</evidence>
<dbReference type="Pfam" id="PF04264">
    <property type="entry name" value="YceI"/>
    <property type="match status" value="1"/>
</dbReference>
<reference evidence="3" key="1">
    <citation type="submission" date="2015-03" db="EMBL/GenBank/DDBJ databases">
        <title>Draft genome sequence of Mizugakiibacter sediminis skMP5.</title>
        <authorList>
            <person name="Watanabe T."/>
            <person name="Kojima H."/>
            <person name="Fukui M."/>
        </authorList>
    </citation>
    <scope>NUCLEOTIDE SEQUENCE</scope>
    <source>
        <strain evidence="3">SkMP5</strain>
    </source>
</reference>
<proteinExistence type="predicted"/>
<dbReference type="RefSeq" id="WP_062537669.1">
    <property type="nucleotide sequence ID" value="NZ_DF970243.1"/>
</dbReference>
<protein>
    <submittedName>
        <fullName evidence="3">Polyisoprenoid-binding protein</fullName>
    </submittedName>
</protein>
<feature type="domain" description="Lipid/polyisoprenoid-binding YceI-like" evidence="2">
    <location>
        <begin position="21"/>
        <end position="181"/>
    </location>
</feature>
<evidence type="ECO:0000256" key="1">
    <source>
        <dbReference type="SAM" id="SignalP"/>
    </source>
</evidence>
<feature type="chain" id="PRO_5007414773" evidence="1">
    <location>
        <begin position="20"/>
        <end position="185"/>
    </location>
</feature>
<dbReference type="STRING" id="1475481.GCA_000953855_02478"/>